<dbReference type="PANTHER" id="PTHR12844">
    <property type="entry name" value="CONNECTOR ENCHANCER OF KINASE SUPPRESSOR OF RAS"/>
    <property type="match status" value="1"/>
</dbReference>
<evidence type="ECO:0000313" key="4">
    <source>
        <dbReference type="RefSeq" id="XP_030643225.1"/>
    </source>
</evidence>
<dbReference type="InterPro" id="IPR001849">
    <property type="entry name" value="PH_domain"/>
</dbReference>
<keyword evidence="3" id="KW-1185">Reference proteome</keyword>
<gene>
    <name evidence="4" type="primary">LOC115823317</name>
</gene>
<feature type="region of interest" description="Disordered" evidence="1">
    <location>
        <begin position="150"/>
        <end position="185"/>
    </location>
</feature>
<proteinExistence type="predicted"/>
<dbReference type="PROSITE" id="PS50003">
    <property type="entry name" value="PH_DOMAIN"/>
    <property type="match status" value="1"/>
</dbReference>
<dbReference type="Gene3D" id="2.30.29.30">
    <property type="entry name" value="Pleckstrin-homology domain (PH domain)/Phosphotyrosine-binding domain (PTB)"/>
    <property type="match status" value="1"/>
</dbReference>
<dbReference type="SMART" id="SM00233">
    <property type="entry name" value="PH"/>
    <property type="match status" value="1"/>
</dbReference>
<dbReference type="InParanoid" id="A0A6J2WCQ9"/>
<dbReference type="GeneID" id="115823317"/>
<accession>A0A6J2WCQ9</accession>
<dbReference type="Pfam" id="PF00169">
    <property type="entry name" value="PH"/>
    <property type="match status" value="1"/>
</dbReference>
<evidence type="ECO:0000313" key="3">
    <source>
        <dbReference type="Proteomes" id="UP000504632"/>
    </source>
</evidence>
<evidence type="ECO:0000256" key="1">
    <source>
        <dbReference type="SAM" id="MobiDB-lite"/>
    </source>
</evidence>
<dbReference type="InterPro" id="IPR051566">
    <property type="entry name" value="CNKSR"/>
</dbReference>
<organism evidence="3 4">
    <name type="scientific">Chanos chanos</name>
    <name type="common">Milkfish</name>
    <name type="synonym">Mugil chanos</name>
    <dbReference type="NCBI Taxonomy" id="29144"/>
    <lineage>
        <taxon>Eukaryota</taxon>
        <taxon>Metazoa</taxon>
        <taxon>Chordata</taxon>
        <taxon>Craniata</taxon>
        <taxon>Vertebrata</taxon>
        <taxon>Euteleostomi</taxon>
        <taxon>Actinopterygii</taxon>
        <taxon>Neopterygii</taxon>
        <taxon>Teleostei</taxon>
        <taxon>Ostariophysi</taxon>
        <taxon>Gonorynchiformes</taxon>
        <taxon>Chanidae</taxon>
        <taxon>Chanos</taxon>
    </lineage>
</organism>
<dbReference type="OrthoDB" id="74412at2759"/>
<name>A0A6J2WCQ9_CHACN</name>
<dbReference type="PANTHER" id="PTHR12844:SF17">
    <property type="entry name" value="CONNECTOR ENHANCER OF KINASE SUPPRESSOR OF RAS 3"/>
    <property type="match status" value="1"/>
</dbReference>
<feature type="compositionally biased region" description="Polar residues" evidence="1">
    <location>
        <begin position="151"/>
        <end position="169"/>
    </location>
</feature>
<reference evidence="4" key="1">
    <citation type="submission" date="2025-08" db="UniProtKB">
        <authorList>
            <consortium name="RefSeq"/>
        </authorList>
    </citation>
    <scope>IDENTIFICATION</scope>
</reference>
<dbReference type="RefSeq" id="XP_030643225.1">
    <property type="nucleotide sequence ID" value="XM_030787365.1"/>
</dbReference>
<evidence type="ECO:0000259" key="2">
    <source>
        <dbReference type="PROSITE" id="PS50003"/>
    </source>
</evidence>
<dbReference type="AlphaFoldDB" id="A0A6J2WCQ9"/>
<protein>
    <submittedName>
        <fullName evidence="4">Interactor protein for cytohesin exchange factors 1-like</fullName>
    </submittedName>
</protein>
<dbReference type="InterPro" id="IPR011993">
    <property type="entry name" value="PH-like_dom_sf"/>
</dbReference>
<feature type="domain" description="PH" evidence="2">
    <location>
        <begin position="27"/>
        <end position="126"/>
    </location>
</feature>
<dbReference type="Proteomes" id="UP000504632">
    <property type="component" value="Chromosome 10"/>
</dbReference>
<dbReference type="SUPFAM" id="SSF50729">
    <property type="entry name" value="PH domain-like"/>
    <property type="match status" value="1"/>
</dbReference>
<sequence length="345" mass="39657">MSKAQNELLRDNVTMSKRRVSIKELDPVDHQGWLYRKKKGKGFLGIKWKKCWFVLKKTSLYWYTNKMDEKAEGLLNLTDFVIDRATECKKKYAFKACHSQTMRFYFAAENKEERDIWLNKLGLASIQYDPTENHKAEYYSETSDPDEFAESFSTQYSEQLSQDPFNTDNPSDDRSGEPSTTEEPLVCSAQIQALSLTEKVNSECREDSSTVSHHSSAMEDSVMESTICNGGSEENEEVTNDEMERLYIHLKQASLSPTGERKPSTKREFRTSFIKRCKNQTINEKLHHLRALGSTLKAKEADLQILDQVLADSNLTASKFREWKETNSALLQQISQGHSQEEPSL</sequence>